<dbReference type="InterPro" id="IPR007560">
    <property type="entry name" value="Restrct_endonuc_IV_Mrr"/>
</dbReference>
<sequence>MWMIRAGEGASMVEPCIDGGYIGVDFGQHIFSAMPEKVRREDLARAFRETHPDWSEHKVANASGQLFRFLAEIKAGDEVVTGDPARRLYYIGTVEADAEFVARAKDSMPFRRRVKWTRKALRDELGVETRNTLGAIQTLFRLNAEASADLRQRAVDMAATPKSKPTPVEATPSKPEGRSIDELRREVIEKAHEFIEDLIARLEPYPMQELVAGILRGMGYKTRVSPPGSDRGVDIFASPDGLGLQEPRIFVEVKHWVNKQISAPDVRAFLGGRKTGDRCLYVSTGGFTREARYEAERANVPLTLIDLPRLRMLLIDHYEQLDQETRRLVPLTKLYWPIDEAG</sequence>
<dbReference type="GO" id="GO:0004519">
    <property type="term" value="F:endonuclease activity"/>
    <property type="evidence" value="ECO:0007669"/>
    <property type="project" value="UniProtKB-KW"/>
</dbReference>
<dbReference type="PANTHER" id="PTHR30015">
    <property type="entry name" value="MRR RESTRICTION SYSTEM PROTEIN"/>
    <property type="match status" value="1"/>
</dbReference>
<comment type="caution">
    <text evidence="3">The sequence shown here is derived from an EMBL/GenBank/DDBJ whole genome shotgun (WGS) entry which is preliminary data.</text>
</comment>
<gene>
    <name evidence="3" type="ORF">POL58_42110</name>
</gene>
<dbReference type="InterPro" id="IPR016984">
    <property type="entry name" value="UCP031853"/>
</dbReference>
<dbReference type="InterPro" id="IPR052906">
    <property type="entry name" value="Type_IV_Methyl-Rstrct_Enzyme"/>
</dbReference>
<evidence type="ECO:0000259" key="2">
    <source>
        <dbReference type="Pfam" id="PF04471"/>
    </source>
</evidence>
<dbReference type="PANTHER" id="PTHR30015:SF7">
    <property type="entry name" value="TYPE IV METHYL-DIRECTED RESTRICTION ENZYME ECOKMRR"/>
    <property type="match status" value="1"/>
</dbReference>
<dbReference type="Proteomes" id="UP001217838">
    <property type="component" value="Unassembled WGS sequence"/>
</dbReference>
<dbReference type="EMBL" id="JAQNDN010000024">
    <property type="protein sequence ID" value="MDC0674419.1"/>
    <property type="molecule type" value="Genomic_DNA"/>
</dbReference>
<keyword evidence="4" id="KW-1185">Reference proteome</keyword>
<feature type="region of interest" description="Disordered" evidence="1">
    <location>
        <begin position="158"/>
        <end position="178"/>
    </location>
</feature>
<dbReference type="InterPro" id="IPR011856">
    <property type="entry name" value="tRNA_endonuc-like_dom_sf"/>
</dbReference>
<keyword evidence="3" id="KW-0378">Hydrolase</keyword>
<dbReference type="GO" id="GO:0016787">
    <property type="term" value="F:hydrolase activity"/>
    <property type="evidence" value="ECO:0007669"/>
    <property type="project" value="UniProtKB-KW"/>
</dbReference>
<dbReference type="SUPFAM" id="SSF52980">
    <property type="entry name" value="Restriction endonuclease-like"/>
    <property type="match status" value="1"/>
</dbReference>
<dbReference type="EC" id="3.1.21.-" evidence="3"/>
<proteinExistence type="predicted"/>
<evidence type="ECO:0000256" key="1">
    <source>
        <dbReference type="SAM" id="MobiDB-lite"/>
    </source>
</evidence>
<dbReference type="Pfam" id="PF04471">
    <property type="entry name" value="Mrr_cat"/>
    <property type="match status" value="1"/>
</dbReference>
<evidence type="ECO:0000313" key="3">
    <source>
        <dbReference type="EMBL" id="MDC0674419.1"/>
    </source>
</evidence>
<organism evidence="3 4">
    <name type="scientific">Nannocystis radixulma</name>
    <dbReference type="NCBI Taxonomy" id="2995305"/>
    <lineage>
        <taxon>Bacteria</taxon>
        <taxon>Pseudomonadati</taxon>
        <taxon>Myxococcota</taxon>
        <taxon>Polyangia</taxon>
        <taxon>Nannocystales</taxon>
        <taxon>Nannocystaceae</taxon>
        <taxon>Nannocystis</taxon>
    </lineage>
</organism>
<accession>A0ABT5BJT4</accession>
<dbReference type="PIRSF" id="PIRSF031853">
    <property type="entry name" value="UPC031853"/>
    <property type="match status" value="1"/>
</dbReference>
<keyword evidence="3" id="KW-0540">Nuclease</keyword>
<keyword evidence="3" id="KW-0255">Endonuclease</keyword>
<feature type="domain" description="Restriction endonuclease type IV Mrr" evidence="2">
    <location>
        <begin position="200"/>
        <end position="313"/>
    </location>
</feature>
<dbReference type="InterPro" id="IPR011335">
    <property type="entry name" value="Restrct_endonuc-II-like"/>
</dbReference>
<name>A0ABT5BJT4_9BACT</name>
<reference evidence="3 4" key="1">
    <citation type="submission" date="2022-11" db="EMBL/GenBank/DDBJ databases">
        <title>Minimal conservation of predation-associated metabolite biosynthetic gene clusters underscores biosynthetic potential of Myxococcota including descriptions for ten novel species: Archangium lansinium sp. nov., Myxococcus landrumus sp. nov., Nannocystis bai.</title>
        <authorList>
            <person name="Ahearne A."/>
            <person name="Stevens C."/>
            <person name="Dowd S."/>
        </authorList>
    </citation>
    <scope>NUCLEOTIDE SEQUENCE [LARGE SCALE GENOMIC DNA]</scope>
    <source>
        <strain evidence="3 4">NCELM</strain>
    </source>
</reference>
<protein>
    <submittedName>
        <fullName evidence="3">Restriction endonuclease</fullName>
        <ecNumber evidence="3">3.1.21.-</ecNumber>
    </submittedName>
</protein>
<dbReference type="Gene3D" id="3.40.1350.10">
    <property type="match status" value="1"/>
</dbReference>
<evidence type="ECO:0000313" key="4">
    <source>
        <dbReference type="Proteomes" id="UP001217838"/>
    </source>
</evidence>